<accession>A0A9N8K5T9</accession>
<keyword evidence="2" id="KW-1185">Reference proteome</keyword>
<sequence>MYDVGAVGLNLHHSCNWVQIVSFARSFALKEQLCGRTLEETALKVYIREIPISTLVTPRFPLTVVRCWTPNSHDQFRGSLQADKANVQLAANAHGPGIRKLIISLLDARKPEVNQLRNSSEGQRLLQEVAAYSAIKKENGKSAALYSEFSLLHTYT</sequence>
<reference evidence="1" key="1">
    <citation type="submission" date="2020-06" db="EMBL/GenBank/DDBJ databases">
        <authorList>
            <person name="Onetto C."/>
        </authorList>
    </citation>
    <scope>NUCLEOTIDE SEQUENCE</scope>
</reference>
<comment type="caution">
    <text evidence="1">The sequence shown here is derived from an EMBL/GenBank/DDBJ whole genome shotgun (WGS) entry which is preliminary data.</text>
</comment>
<dbReference type="OrthoDB" id="3933026at2759"/>
<protein>
    <submittedName>
        <fullName evidence="1">Uncharacterized protein</fullName>
    </submittedName>
</protein>
<dbReference type="AlphaFoldDB" id="A0A9N8K5T9"/>
<proteinExistence type="predicted"/>
<gene>
    <name evidence="1" type="ORF">AWRI4233_LOCUS9408</name>
</gene>
<evidence type="ECO:0000313" key="1">
    <source>
        <dbReference type="EMBL" id="CAD0100583.1"/>
    </source>
</evidence>
<evidence type="ECO:0000313" key="2">
    <source>
        <dbReference type="Proteomes" id="UP000714618"/>
    </source>
</evidence>
<name>A0A9N8K5T9_9PEZI</name>
<dbReference type="EMBL" id="CAIJEO010000012">
    <property type="protein sequence ID" value="CAD0100583.1"/>
    <property type="molecule type" value="Genomic_DNA"/>
</dbReference>
<dbReference type="Proteomes" id="UP000714618">
    <property type="component" value="Unassembled WGS sequence"/>
</dbReference>
<organism evidence="1 2">
    <name type="scientific">Aureobasidium mustum</name>
    <dbReference type="NCBI Taxonomy" id="2773714"/>
    <lineage>
        <taxon>Eukaryota</taxon>
        <taxon>Fungi</taxon>
        <taxon>Dikarya</taxon>
        <taxon>Ascomycota</taxon>
        <taxon>Pezizomycotina</taxon>
        <taxon>Dothideomycetes</taxon>
        <taxon>Dothideomycetidae</taxon>
        <taxon>Dothideales</taxon>
        <taxon>Saccotheciaceae</taxon>
        <taxon>Aureobasidium</taxon>
    </lineage>
</organism>